<evidence type="ECO:0000256" key="1">
    <source>
        <dbReference type="SAM" id="Coils"/>
    </source>
</evidence>
<protein>
    <recommendedName>
        <fullName evidence="4">Transposase</fullName>
    </recommendedName>
</protein>
<dbReference type="EMBL" id="JAHBBH010000027">
    <property type="protein sequence ID" value="MBW3093117.1"/>
    <property type="molecule type" value="Genomic_DNA"/>
</dbReference>
<dbReference type="Proteomes" id="UP000700815">
    <property type="component" value="Unassembled WGS sequence"/>
</dbReference>
<proteinExistence type="predicted"/>
<evidence type="ECO:0000313" key="2">
    <source>
        <dbReference type="EMBL" id="MBW3093117.1"/>
    </source>
</evidence>
<comment type="caution">
    <text evidence="2">The sequence shown here is derived from an EMBL/GenBank/DDBJ whole genome shotgun (WGS) entry which is preliminary data.</text>
</comment>
<gene>
    <name evidence="2" type="ORF">KIH79_09335</name>
</gene>
<name>A0ABS6WGW6_9BIFI</name>
<accession>A0ABS6WGW6</accession>
<keyword evidence="1" id="KW-0175">Coiled coil</keyword>
<reference evidence="2 3" key="1">
    <citation type="submission" date="2021-05" db="EMBL/GenBank/DDBJ databases">
        <title>Phylogenetic classification of ten novel species belonging to the genus Bifidobacterium comprising B. colchicus sp. nov., B. abeli sp. nov., B. bicoloris sp. nov., B. guerezis sp. nov., B. rosaliae sp. nov., B. santillanensis sp. nov., B. argentati sp. nov., B. amazzoni sp. nov., B. pluviali sp. nov., and B. pinnaculum sp. nov.</title>
        <authorList>
            <person name="Lugli G.A."/>
            <person name="Ruiz Garcia L."/>
            <person name="Margolles A."/>
            <person name="Ventura M."/>
        </authorList>
    </citation>
    <scope>NUCLEOTIDE SEQUENCE [LARGE SCALE GENOMIC DNA]</scope>
    <source>
        <strain evidence="2 3">82T10</strain>
    </source>
</reference>
<dbReference type="RefSeq" id="WP_219059134.1">
    <property type="nucleotide sequence ID" value="NZ_JAHBBH010000027.1"/>
</dbReference>
<evidence type="ECO:0008006" key="4">
    <source>
        <dbReference type="Google" id="ProtNLM"/>
    </source>
</evidence>
<evidence type="ECO:0000313" key="3">
    <source>
        <dbReference type="Proteomes" id="UP000700815"/>
    </source>
</evidence>
<sequence>MDIDPNKLIDKLKLMLADANLQIAVLQTATDQLRAENERLKHGTETADGESR</sequence>
<feature type="coiled-coil region" evidence="1">
    <location>
        <begin position="9"/>
        <end position="36"/>
    </location>
</feature>
<keyword evidence="3" id="KW-1185">Reference proteome</keyword>
<organism evidence="2 3">
    <name type="scientific">Bifidobacterium miconis</name>
    <dbReference type="NCBI Taxonomy" id="2834435"/>
    <lineage>
        <taxon>Bacteria</taxon>
        <taxon>Bacillati</taxon>
        <taxon>Actinomycetota</taxon>
        <taxon>Actinomycetes</taxon>
        <taxon>Bifidobacteriales</taxon>
        <taxon>Bifidobacteriaceae</taxon>
        <taxon>Bifidobacterium</taxon>
    </lineage>
</organism>